<sequence length="210" mass="23722">MLTAPTGLHHEDQKLIYKDKERDSKTFLDFVGVKDKSKMVVLEDPISREKRLIEARKNAKSAKAAKLILDISVEVDRLAGQVAEKMVFDLIELLMNQLLKLDEIKVDGDVNQQKKLQQEASRKKTSEGVVVTTQWETFDSLPTVFSATPSTSNTGETIQHNFNWDMLFFSSTMVFDNGYVEQVVLEICGVMILTFGLLVVEVVVVQLLKL</sequence>
<keyword evidence="2" id="KW-1185">Reference proteome</keyword>
<dbReference type="Proteomes" id="UP001056120">
    <property type="component" value="Linkage Group LG24"/>
</dbReference>
<reference evidence="1 2" key="2">
    <citation type="journal article" date="2022" name="Mol. Ecol. Resour.">
        <title>The genomes of chicory, endive, great burdock and yacon provide insights into Asteraceae paleo-polyploidization history and plant inulin production.</title>
        <authorList>
            <person name="Fan W."/>
            <person name="Wang S."/>
            <person name="Wang H."/>
            <person name="Wang A."/>
            <person name="Jiang F."/>
            <person name="Liu H."/>
            <person name="Zhao H."/>
            <person name="Xu D."/>
            <person name="Zhang Y."/>
        </authorList>
    </citation>
    <scope>NUCLEOTIDE SEQUENCE [LARGE SCALE GENOMIC DNA]</scope>
    <source>
        <strain evidence="2">cv. Yunnan</strain>
        <tissue evidence="1">Leaves</tissue>
    </source>
</reference>
<evidence type="ECO:0000313" key="2">
    <source>
        <dbReference type="Proteomes" id="UP001056120"/>
    </source>
</evidence>
<dbReference type="EMBL" id="CM042041">
    <property type="protein sequence ID" value="KAI3712555.1"/>
    <property type="molecule type" value="Genomic_DNA"/>
</dbReference>
<name>A0ACB9AVU5_9ASTR</name>
<gene>
    <name evidence="1" type="ORF">L1987_71114</name>
</gene>
<proteinExistence type="predicted"/>
<accession>A0ACB9AVU5</accession>
<reference evidence="2" key="1">
    <citation type="journal article" date="2022" name="Mol. Ecol. Resour.">
        <title>The genomes of chicory, endive, great burdock and yacon provide insights into Asteraceae palaeo-polyploidization history and plant inulin production.</title>
        <authorList>
            <person name="Fan W."/>
            <person name="Wang S."/>
            <person name="Wang H."/>
            <person name="Wang A."/>
            <person name="Jiang F."/>
            <person name="Liu H."/>
            <person name="Zhao H."/>
            <person name="Xu D."/>
            <person name="Zhang Y."/>
        </authorList>
    </citation>
    <scope>NUCLEOTIDE SEQUENCE [LARGE SCALE GENOMIC DNA]</scope>
    <source>
        <strain evidence="2">cv. Yunnan</strain>
    </source>
</reference>
<evidence type="ECO:0000313" key="1">
    <source>
        <dbReference type="EMBL" id="KAI3712555.1"/>
    </source>
</evidence>
<comment type="caution">
    <text evidence="1">The sequence shown here is derived from an EMBL/GenBank/DDBJ whole genome shotgun (WGS) entry which is preliminary data.</text>
</comment>
<protein>
    <submittedName>
        <fullName evidence="1">Uncharacterized protein</fullName>
    </submittedName>
</protein>
<organism evidence="1 2">
    <name type="scientific">Smallanthus sonchifolius</name>
    <dbReference type="NCBI Taxonomy" id="185202"/>
    <lineage>
        <taxon>Eukaryota</taxon>
        <taxon>Viridiplantae</taxon>
        <taxon>Streptophyta</taxon>
        <taxon>Embryophyta</taxon>
        <taxon>Tracheophyta</taxon>
        <taxon>Spermatophyta</taxon>
        <taxon>Magnoliopsida</taxon>
        <taxon>eudicotyledons</taxon>
        <taxon>Gunneridae</taxon>
        <taxon>Pentapetalae</taxon>
        <taxon>asterids</taxon>
        <taxon>campanulids</taxon>
        <taxon>Asterales</taxon>
        <taxon>Asteraceae</taxon>
        <taxon>Asteroideae</taxon>
        <taxon>Heliantheae alliance</taxon>
        <taxon>Millerieae</taxon>
        <taxon>Smallanthus</taxon>
    </lineage>
</organism>